<keyword evidence="3" id="KW-1185">Reference proteome</keyword>
<name>A0ABD2XUW7_9GENT</name>
<feature type="region of interest" description="Disordered" evidence="1">
    <location>
        <begin position="50"/>
        <end position="97"/>
    </location>
</feature>
<sequence>MVAETPFHCDVQNATRSFSITYFFISKATSVTTSKRRGRSTIPTTLFNKDMEEGERATRGWVMRKEKDKGEDEDEEEREKENEKEKEKGKWLQAMAR</sequence>
<feature type="compositionally biased region" description="Basic and acidic residues" evidence="1">
    <location>
        <begin position="79"/>
        <end position="90"/>
    </location>
</feature>
<evidence type="ECO:0000256" key="1">
    <source>
        <dbReference type="SAM" id="MobiDB-lite"/>
    </source>
</evidence>
<feature type="compositionally biased region" description="Basic and acidic residues" evidence="1">
    <location>
        <begin position="50"/>
        <end position="70"/>
    </location>
</feature>
<proteinExistence type="predicted"/>
<accession>A0ABD2XUW7</accession>
<protein>
    <submittedName>
        <fullName evidence="2">Uncharacterized protein</fullName>
    </submittedName>
</protein>
<dbReference type="EMBL" id="JBJUIK010000017">
    <property type="protein sequence ID" value="KAL3498728.1"/>
    <property type="molecule type" value="Genomic_DNA"/>
</dbReference>
<organism evidence="2 3">
    <name type="scientific">Cinchona calisaya</name>
    <dbReference type="NCBI Taxonomy" id="153742"/>
    <lineage>
        <taxon>Eukaryota</taxon>
        <taxon>Viridiplantae</taxon>
        <taxon>Streptophyta</taxon>
        <taxon>Embryophyta</taxon>
        <taxon>Tracheophyta</taxon>
        <taxon>Spermatophyta</taxon>
        <taxon>Magnoliopsida</taxon>
        <taxon>eudicotyledons</taxon>
        <taxon>Gunneridae</taxon>
        <taxon>Pentapetalae</taxon>
        <taxon>asterids</taxon>
        <taxon>lamiids</taxon>
        <taxon>Gentianales</taxon>
        <taxon>Rubiaceae</taxon>
        <taxon>Cinchonoideae</taxon>
        <taxon>Cinchoneae</taxon>
        <taxon>Cinchona</taxon>
    </lineage>
</organism>
<dbReference type="AlphaFoldDB" id="A0ABD2XUW7"/>
<dbReference type="Proteomes" id="UP001630127">
    <property type="component" value="Unassembled WGS sequence"/>
</dbReference>
<evidence type="ECO:0000313" key="2">
    <source>
        <dbReference type="EMBL" id="KAL3498728.1"/>
    </source>
</evidence>
<gene>
    <name evidence="2" type="ORF">ACH5RR_041460</name>
</gene>
<reference evidence="2 3" key="1">
    <citation type="submission" date="2024-11" db="EMBL/GenBank/DDBJ databases">
        <title>A near-complete genome assembly of Cinchona calisaya.</title>
        <authorList>
            <person name="Lian D.C."/>
            <person name="Zhao X.W."/>
            <person name="Wei L."/>
        </authorList>
    </citation>
    <scope>NUCLEOTIDE SEQUENCE [LARGE SCALE GENOMIC DNA]</scope>
    <source>
        <tissue evidence="2">Nenye</tissue>
    </source>
</reference>
<comment type="caution">
    <text evidence="2">The sequence shown here is derived from an EMBL/GenBank/DDBJ whole genome shotgun (WGS) entry which is preliminary data.</text>
</comment>
<evidence type="ECO:0000313" key="3">
    <source>
        <dbReference type="Proteomes" id="UP001630127"/>
    </source>
</evidence>